<feature type="region of interest" description="Disordered" evidence="1">
    <location>
        <begin position="177"/>
        <end position="199"/>
    </location>
</feature>
<dbReference type="Proteomes" id="UP000198440">
    <property type="component" value="Unassembled WGS sequence"/>
</dbReference>
<organism evidence="2 3">
    <name type="scientific">Antarctobacter heliothermus</name>
    <dbReference type="NCBI Taxonomy" id="74033"/>
    <lineage>
        <taxon>Bacteria</taxon>
        <taxon>Pseudomonadati</taxon>
        <taxon>Pseudomonadota</taxon>
        <taxon>Alphaproteobacteria</taxon>
        <taxon>Rhodobacterales</taxon>
        <taxon>Roseobacteraceae</taxon>
        <taxon>Antarctobacter</taxon>
    </lineage>
</organism>
<evidence type="ECO:0000313" key="2">
    <source>
        <dbReference type="EMBL" id="SNT37101.1"/>
    </source>
</evidence>
<reference evidence="2 3" key="1">
    <citation type="submission" date="2017-06" db="EMBL/GenBank/DDBJ databases">
        <authorList>
            <person name="Kim H.J."/>
            <person name="Triplett B.A."/>
        </authorList>
    </citation>
    <scope>NUCLEOTIDE SEQUENCE [LARGE SCALE GENOMIC DNA]</scope>
    <source>
        <strain evidence="2 3">DSM 11445</strain>
    </source>
</reference>
<gene>
    <name evidence="2" type="ORF">SAMN04488078_11173</name>
</gene>
<evidence type="ECO:0000313" key="3">
    <source>
        <dbReference type="Proteomes" id="UP000198440"/>
    </source>
</evidence>
<protein>
    <submittedName>
        <fullName evidence="2">Uncharacterized protein</fullName>
    </submittedName>
</protein>
<dbReference type="AlphaFoldDB" id="A0A239M3D0"/>
<sequence length="227" mass="24798">MSGSGKQYCSKDSLDGIRMAIRVAELARAGLTPDWMPGALPRCVPEETRQNQHGVQAVTEVVGTERILSRGRWRTVEVLACRVTWRPHPEQIASARRGYEGWRGAHASGCRNDRGDAAGAAMETVGHSRKAGSGHSPQLREARVREEQATIHRPFDHCVDAALCIKVSNAQKASFAKFGPSSDSGLSCSARRKPGESPKTDRCCILHERRLSSEQYSGVSIIFSGRC</sequence>
<name>A0A239M3D0_9RHOB</name>
<dbReference type="EMBL" id="FZON01000117">
    <property type="protein sequence ID" value="SNT37101.1"/>
    <property type="molecule type" value="Genomic_DNA"/>
</dbReference>
<accession>A0A239M3D0</accession>
<evidence type="ECO:0000256" key="1">
    <source>
        <dbReference type="SAM" id="MobiDB-lite"/>
    </source>
</evidence>
<proteinExistence type="predicted"/>